<dbReference type="AlphaFoldDB" id="A0A0N4WCM7"/>
<dbReference type="EMBL" id="UZAF01016821">
    <property type="protein sequence ID" value="VDO34354.1"/>
    <property type="molecule type" value="Genomic_DNA"/>
</dbReference>
<reference evidence="1 2" key="2">
    <citation type="submission" date="2018-11" db="EMBL/GenBank/DDBJ databases">
        <authorList>
            <consortium name="Pathogen Informatics"/>
        </authorList>
    </citation>
    <scope>NUCLEOTIDE SEQUENCE [LARGE SCALE GENOMIC DNA]</scope>
    <source>
        <strain evidence="1 2">MHpl1</strain>
    </source>
</reference>
<protein>
    <submittedName>
        <fullName evidence="3">PDZ domain-containing protein</fullName>
    </submittedName>
</protein>
<evidence type="ECO:0000313" key="3">
    <source>
        <dbReference type="WBParaSite" id="HPLM_0000827701-mRNA-1"/>
    </source>
</evidence>
<accession>A0A0N4WCM7</accession>
<dbReference type="Proteomes" id="UP000268014">
    <property type="component" value="Unassembled WGS sequence"/>
</dbReference>
<evidence type="ECO:0000313" key="1">
    <source>
        <dbReference type="EMBL" id="VDO34354.1"/>
    </source>
</evidence>
<organism evidence="3">
    <name type="scientific">Haemonchus placei</name>
    <name type="common">Barber's pole worm</name>
    <dbReference type="NCBI Taxonomy" id="6290"/>
    <lineage>
        <taxon>Eukaryota</taxon>
        <taxon>Metazoa</taxon>
        <taxon>Ecdysozoa</taxon>
        <taxon>Nematoda</taxon>
        <taxon>Chromadorea</taxon>
        <taxon>Rhabditida</taxon>
        <taxon>Rhabditina</taxon>
        <taxon>Rhabditomorpha</taxon>
        <taxon>Strongyloidea</taxon>
        <taxon>Trichostrongylidae</taxon>
        <taxon>Haemonchus</taxon>
    </lineage>
</organism>
<dbReference type="OrthoDB" id="5854880at2759"/>
<sequence length="167" mass="18728">MTCGNGKEKDRTWIQECTWQVSKKGLEVDSEEIEQHGHEVMKSIESRGRRKLWQKTRASEDQLSSQLPRRSPCCCSESKECENGRTVLETDREGERFVFGLAKVMANGNVGGVGFLINSTIAQLVDSHNIVSPRLAVLRTNDRVAISVINACAPTLVAAEEKREEFY</sequence>
<gene>
    <name evidence="1" type="ORF">HPLM_LOCUS8269</name>
</gene>
<proteinExistence type="predicted"/>
<evidence type="ECO:0000313" key="2">
    <source>
        <dbReference type="Proteomes" id="UP000268014"/>
    </source>
</evidence>
<keyword evidence="2" id="KW-1185">Reference proteome</keyword>
<name>A0A0N4WCM7_HAEPC</name>
<reference evidence="3" key="1">
    <citation type="submission" date="2017-02" db="UniProtKB">
        <authorList>
            <consortium name="WormBaseParasite"/>
        </authorList>
    </citation>
    <scope>IDENTIFICATION</scope>
</reference>
<dbReference type="WBParaSite" id="HPLM_0000827701-mRNA-1">
    <property type="protein sequence ID" value="HPLM_0000827701-mRNA-1"/>
    <property type="gene ID" value="HPLM_0000827701"/>
</dbReference>